<dbReference type="AlphaFoldDB" id="A0A399T0G1"/>
<reference evidence="1 2" key="1">
    <citation type="submission" date="2018-08" db="EMBL/GenBank/DDBJ databases">
        <title>Pallidiluteibacterium maritimus gen. nov., sp. nov., isolated from coastal sediment.</title>
        <authorList>
            <person name="Zhou L.Y."/>
        </authorList>
    </citation>
    <scope>NUCLEOTIDE SEQUENCE [LARGE SCALE GENOMIC DNA]</scope>
    <source>
        <strain evidence="1 2">XSD2</strain>
    </source>
</reference>
<evidence type="ECO:0000313" key="2">
    <source>
        <dbReference type="Proteomes" id="UP000265926"/>
    </source>
</evidence>
<keyword evidence="2" id="KW-1185">Reference proteome</keyword>
<comment type="caution">
    <text evidence="1">The sequence shown here is derived from an EMBL/GenBank/DDBJ whole genome shotgun (WGS) entry which is preliminary data.</text>
</comment>
<name>A0A399T0G1_9BACT</name>
<accession>A0A399T0G1</accession>
<evidence type="ECO:0000313" key="1">
    <source>
        <dbReference type="EMBL" id="RIJ49278.1"/>
    </source>
</evidence>
<organism evidence="1 2">
    <name type="scientific">Maribellus luteus</name>
    <dbReference type="NCBI Taxonomy" id="2305463"/>
    <lineage>
        <taxon>Bacteria</taxon>
        <taxon>Pseudomonadati</taxon>
        <taxon>Bacteroidota</taxon>
        <taxon>Bacteroidia</taxon>
        <taxon>Marinilabiliales</taxon>
        <taxon>Prolixibacteraceae</taxon>
        <taxon>Maribellus</taxon>
    </lineage>
</organism>
<dbReference type="Proteomes" id="UP000265926">
    <property type="component" value="Unassembled WGS sequence"/>
</dbReference>
<proteinExistence type="predicted"/>
<sequence length="99" mass="11007">MKTLEKYLPVTPDFFDVAEVFLQKKVRVIYFGVDNALEESAGNLKGIAKNSEGEFLEIANADHPRLDRIITINGKPGPAYDEYDAYANACLSCKAGYDE</sequence>
<dbReference type="EMBL" id="QWGR01000003">
    <property type="protein sequence ID" value="RIJ49278.1"/>
    <property type="molecule type" value="Genomic_DNA"/>
</dbReference>
<dbReference type="OrthoDB" id="5344363at2"/>
<protein>
    <submittedName>
        <fullName evidence="1">Uncharacterized protein</fullName>
    </submittedName>
</protein>
<gene>
    <name evidence="1" type="ORF">D1614_06930</name>
</gene>